<proteinExistence type="predicted"/>
<reference evidence="11" key="1">
    <citation type="submission" date="2018-06" db="EMBL/GenBank/DDBJ databases">
        <authorList>
            <person name="Zhirakovskaya E."/>
        </authorList>
    </citation>
    <scope>NUCLEOTIDE SEQUENCE</scope>
</reference>
<feature type="transmembrane region" description="Helical" evidence="10">
    <location>
        <begin position="186"/>
        <end position="206"/>
    </location>
</feature>
<feature type="transmembrane region" description="Helical" evidence="10">
    <location>
        <begin position="429"/>
        <end position="448"/>
    </location>
</feature>
<dbReference type="NCBIfam" id="TIGR00933">
    <property type="entry name" value="2a38"/>
    <property type="match status" value="1"/>
</dbReference>
<keyword evidence="5 10" id="KW-0812">Transmembrane</keyword>
<evidence type="ECO:0000256" key="8">
    <source>
        <dbReference type="ARBA" id="ARBA00023065"/>
    </source>
</evidence>
<feature type="transmembrane region" description="Helical" evidence="10">
    <location>
        <begin position="300"/>
        <end position="321"/>
    </location>
</feature>
<keyword evidence="8" id="KW-0406">Ion transport</keyword>
<comment type="subcellular location">
    <subcellularLocation>
        <location evidence="1">Cell membrane</location>
        <topology evidence="1">Multi-pass membrane protein</topology>
    </subcellularLocation>
</comment>
<feature type="transmembrane region" description="Helical" evidence="10">
    <location>
        <begin position="333"/>
        <end position="355"/>
    </location>
</feature>
<feature type="transmembrane region" description="Helical" evidence="10">
    <location>
        <begin position="46"/>
        <end position="69"/>
    </location>
</feature>
<feature type="transmembrane region" description="Helical" evidence="10">
    <location>
        <begin position="494"/>
        <end position="514"/>
    </location>
</feature>
<feature type="transmembrane region" description="Helical" evidence="10">
    <location>
        <begin position="124"/>
        <end position="149"/>
    </location>
</feature>
<evidence type="ECO:0000256" key="10">
    <source>
        <dbReference type="SAM" id="Phobius"/>
    </source>
</evidence>
<dbReference type="PANTHER" id="PTHR32024:SF1">
    <property type="entry name" value="KTR SYSTEM POTASSIUM UPTAKE PROTEIN B"/>
    <property type="match status" value="1"/>
</dbReference>
<dbReference type="GO" id="GO:0005886">
    <property type="term" value="C:plasma membrane"/>
    <property type="evidence" value="ECO:0007669"/>
    <property type="project" value="UniProtKB-SubCell"/>
</dbReference>
<evidence type="ECO:0000256" key="5">
    <source>
        <dbReference type="ARBA" id="ARBA00022692"/>
    </source>
</evidence>
<feature type="transmembrane region" description="Helical" evidence="10">
    <location>
        <begin position="218"/>
        <end position="242"/>
    </location>
</feature>
<name>A0A3B1DW80_9ZZZZ</name>
<sequence length="589" mass="65097">MRRIVFKHIRDKINQASQALTTQVRGVKYFSMPGILLLSLLLDFSVWFPMICRSIALLFQAGVLVKLAFEEKLLHLRFRRLSWQKKLIPIALFGVCLLFYFEKVVILFSMWGESFDFLINPYRAYSMIFFMSSFAIYGLRLNIIARFLGGLHLRPAQTMTMGFLLVILVGTMLLSLPQMVIDPSKIVIIDALFTATSATTVTGLTLGPISEFYRPSGIWVILFLIQTGGLGIMTFGVLFSLVSNKRIKLQDAVALQGVLETESVGTVRKEIRLIFLLTLVIETLGALLIYLFLPKETDQPIFTAIFHAVSAFCNAGFSLFSTNLEGFLGNIPMNGVIAVLVILGGIGFPVISNLLSYPMRRKGRAAWRLSFHSKMVLSISGGLLAVGTLGIYILEFQGTLAGLSWFDKWFAAFFHSVTARTAGFNTLNVGDFSDATLFLLILLMWIGGSPASTAGGIKTTTFGVMLATLKAMLNQREQVSLFRRSFSPLAVRKSLSIAFSSSALLAMFLLLLLFTEEGDFKAIVFESVSAFNTVGLSTGITSELSPIGKLIIIVTMFIGRIGSLTLAFSIAERVMKGKYTYPEERIIIG</sequence>
<feature type="transmembrane region" description="Helical" evidence="10">
    <location>
        <begin position="90"/>
        <end position="112"/>
    </location>
</feature>
<dbReference type="GO" id="GO:0015379">
    <property type="term" value="F:potassium:chloride symporter activity"/>
    <property type="evidence" value="ECO:0007669"/>
    <property type="project" value="InterPro"/>
</dbReference>
<evidence type="ECO:0000256" key="3">
    <source>
        <dbReference type="ARBA" id="ARBA00022475"/>
    </source>
</evidence>
<dbReference type="EMBL" id="UOGF01000101">
    <property type="protein sequence ID" value="VAX33047.1"/>
    <property type="molecule type" value="Genomic_DNA"/>
</dbReference>
<keyword evidence="7 10" id="KW-1133">Transmembrane helix</keyword>
<keyword evidence="4" id="KW-0633">Potassium transport</keyword>
<feature type="transmembrane region" description="Helical" evidence="10">
    <location>
        <begin position="273"/>
        <end position="293"/>
    </location>
</feature>
<feature type="transmembrane region" description="Helical" evidence="10">
    <location>
        <begin position="161"/>
        <end position="180"/>
    </location>
</feature>
<gene>
    <name evidence="11" type="ORF">MNBD_NITROSPIRAE01-147</name>
</gene>
<accession>A0A3B1DW80</accession>
<evidence type="ECO:0000256" key="7">
    <source>
        <dbReference type="ARBA" id="ARBA00022989"/>
    </source>
</evidence>
<feature type="transmembrane region" description="Helical" evidence="10">
    <location>
        <begin position="375"/>
        <end position="394"/>
    </location>
</feature>
<organism evidence="11">
    <name type="scientific">hydrothermal vent metagenome</name>
    <dbReference type="NCBI Taxonomy" id="652676"/>
    <lineage>
        <taxon>unclassified sequences</taxon>
        <taxon>metagenomes</taxon>
        <taxon>ecological metagenomes</taxon>
    </lineage>
</organism>
<evidence type="ECO:0000256" key="1">
    <source>
        <dbReference type="ARBA" id="ARBA00004651"/>
    </source>
</evidence>
<keyword evidence="2" id="KW-0813">Transport</keyword>
<dbReference type="AlphaFoldDB" id="A0A3B1DW80"/>
<protein>
    <submittedName>
        <fullName evidence="11">KtrAB potassium uptake system, integral membrane component KtrB</fullName>
    </submittedName>
</protein>
<evidence type="ECO:0000256" key="2">
    <source>
        <dbReference type="ARBA" id="ARBA00022448"/>
    </source>
</evidence>
<dbReference type="Pfam" id="PF02386">
    <property type="entry name" value="TrkH"/>
    <property type="match status" value="1"/>
</dbReference>
<keyword evidence="6" id="KW-0630">Potassium</keyword>
<keyword evidence="9 10" id="KW-0472">Membrane</keyword>
<dbReference type="InterPro" id="IPR004772">
    <property type="entry name" value="TrkH"/>
</dbReference>
<dbReference type="InterPro" id="IPR003445">
    <property type="entry name" value="Cat_transpt"/>
</dbReference>
<dbReference type="PANTHER" id="PTHR32024">
    <property type="entry name" value="TRK SYSTEM POTASSIUM UPTAKE PROTEIN TRKG-RELATED"/>
    <property type="match status" value="1"/>
</dbReference>
<evidence type="ECO:0000256" key="9">
    <source>
        <dbReference type="ARBA" id="ARBA00023136"/>
    </source>
</evidence>
<evidence type="ECO:0000256" key="6">
    <source>
        <dbReference type="ARBA" id="ARBA00022958"/>
    </source>
</evidence>
<keyword evidence="3" id="KW-1003">Cell membrane</keyword>
<evidence type="ECO:0000256" key="4">
    <source>
        <dbReference type="ARBA" id="ARBA00022538"/>
    </source>
</evidence>
<feature type="transmembrane region" description="Helical" evidence="10">
    <location>
        <begin position="550"/>
        <end position="571"/>
    </location>
</feature>
<evidence type="ECO:0000313" key="11">
    <source>
        <dbReference type="EMBL" id="VAX33047.1"/>
    </source>
</evidence>